<evidence type="ECO:0000313" key="2">
    <source>
        <dbReference type="EMBL" id="MBD8497387.1"/>
    </source>
</evidence>
<feature type="transmembrane region" description="Helical" evidence="1">
    <location>
        <begin position="221"/>
        <end position="244"/>
    </location>
</feature>
<gene>
    <name evidence="2" type="ORF">IFO66_03635</name>
</gene>
<reference evidence="2 3" key="1">
    <citation type="submission" date="2020-09" db="EMBL/GenBank/DDBJ databases">
        <title>Paenibacillus sp. CAU 1523 isolated from sand of Haeundae Beach.</title>
        <authorList>
            <person name="Kim W."/>
        </authorList>
    </citation>
    <scope>NUCLEOTIDE SEQUENCE [LARGE SCALE GENOMIC DNA]</scope>
    <source>
        <strain evidence="2 3">CAU 1523</strain>
    </source>
</reference>
<organism evidence="2 3">
    <name type="scientific">Paenibacillus arenosi</name>
    <dbReference type="NCBI Taxonomy" id="2774142"/>
    <lineage>
        <taxon>Bacteria</taxon>
        <taxon>Bacillati</taxon>
        <taxon>Bacillota</taxon>
        <taxon>Bacilli</taxon>
        <taxon>Bacillales</taxon>
        <taxon>Paenibacillaceae</taxon>
        <taxon>Paenibacillus</taxon>
    </lineage>
</organism>
<evidence type="ECO:0008006" key="4">
    <source>
        <dbReference type="Google" id="ProtNLM"/>
    </source>
</evidence>
<protein>
    <recommendedName>
        <fullName evidence="4">DUF1129 domain-containing protein</fullName>
    </recommendedName>
</protein>
<dbReference type="Proteomes" id="UP000634529">
    <property type="component" value="Unassembled WGS sequence"/>
</dbReference>
<keyword evidence="1" id="KW-0812">Transmembrane</keyword>
<dbReference type="RefSeq" id="WP_192023836.1">
    <property type="nucleotide sequence ID" value="NZ_JACYTN010000002.1"/>
</dbReference>
<sequence length="252" mass="29137">MEAIERYLERLSQRLGSSDESSSLVLRTKKQLYMLSRDYTIRGYSVEESAAKAIEMIQCDPILRERTSSKQQTPLWALIVTFIGFNIVLFLVFHGHFGLTSYLLPFISAVTIPWVVLLLMLIGWSCLLTVVAFRYRKHQAYAALFSSAIIAYISFLCSLYIIVVINIIMCVYLLRKYRTWQPAAIAIIMQATHDLTVRLFLWVNLETNEFIPVPDLSLPYILQYSFLVWIVPILLLLLLHAVYIKYIPARSE</sequence>
<dbReference type="EMBL" id="JACYTN010000002">
    <property type="protein sequence ID" value="MBD8497387.1"/>
    <property type="molecule type" value="Genomic_DNA"/>
</dbReference>
<accession>A0ABR9ATD4</accession>
<feature type="transmembrane region" description="Helical" evidence="1">
    <location>
        <begin position="103"/>
        <end position="131"/>
    </location>
</feature>
<evidence type="ECO:0000256" key="1">
    <source>
        <dbReference type="SAM" id="Phobius"/>
    </source>
</evidence>
<feature type="transmembrane region" description="Helical" evidence="1">
    <location>
        <begin position="75"/>
        <end position="97"/>
    </location>
</feature>
<keyword evidence="3" id="KW-1185">Reference proteome</keyword>
<keyword evidence="1" id="KW-0472">Membrane</keyword>
<evidence type="ECO:0000313" key="3">
    <source>
        <dbReference type="Proteomes" id="UP000634529"/>
    </source>
</evidence>
<feature type="transmembrane region" description="Helical" evidence="1">
    <location>
        <begin position="143"/>
        <end position="174"/>
    </location>
</feature>
<comment type="caution">
    <text evidence="2">The sequence shown here is derived from an EMBL/GenBank/DDBJ whole genome shotgun (WGS) entry which is preliminary data.</text>
</comment>
<proteinExistence type="predicted"/>
<name>A0ABR9ATD4_9BACL</name>
<keyword evidence="1" id="KW-1133">Transmembrane helix</keyword>